<reference evidence="1" key="1">
    <citation type="submission" date="2021-06" db="EMBL/GenBank/DDBJ databases">
        <authorList>
            <person name="Kallberg Y."/>
            <person name="Tangrot J."/>
            <person name="Rosling A."/>
        </authorList>
    </citation>
    <scope>NUCLEOTIDE SEQUENCE</scope>
    <source>
        <strain evidence="1">FL130A</strain>
    </source>
</reference>
<sequence>EFSLSVIRVLSSNLDTFLRGLCSMFHSGALGYENSKQIMTATKIIMTTECKKPEG</sequence>
<evidence type="ECO:0000313" key="2">
    <source>
        <dbReference type="Proteomes" id="UP000789508"/>
    </source>
</evidence>
<dbReference type="EMBL" id="CAJVPS010030862">
    <property type="protein sequence ID" value="CAG8731819.1"/>
    <property type="molecule type" value="Genomic_DNA"/>
</dbReference>
<gene>
    <name evidence="1" type="ORF">ALEPTO_LOCUS12652</name>
</gene>
<feature type="non-terminal residue" evidence="1">
    <location>
        <position position="55"/>
    </location>
</feature>
<keyword evidence="2" id="KW-1185">Reference proteome</keyword>
<dbReference type="Proteomes" id="UP000789508">
    <property type="component" value="Unassembled WGS sequence"/>
</dbReference>
<comment type="caution">
    <text evidence="1">The sequence shown here is derived from an EMBL/GenBank/DDBJ whole genome shotgun (WGS) entry which is preliminary data.</text>
</comment>
<dbReference type="AlphaFoldDB" id="A0A9N9NF46"/>
<protein>
    <submittedName>
        <fullName evidence="1">12867_t:CDS:1</fullName>
    </submittedName>
</protein>
<proteinExistence type="predicted"/>
<accession>A0A9N9NF46</accession>
<evidence type="ECO:0000313" key="1">
    <source>
        <dbReference type="EMBL" id="CAG8731819.1"/>
    </source>
</evidence>
<feature type="non-terminal residue" evidence="1">
    <location>
        <position position="1"/>
    </location>
</feature>
<organism evidence="1 2">
    <name type="scientific">Ambispora leptoticha</name>
    <dbReference type="NCBI Taxonomy" id="144679"/>
    <lineage>
        <taxon>Eukaryota</taxon>
        <taxon>Fungi</taxon>
        <taxon>Fungi incertae sedis</taxon>
        <taxon>Mucoromycota</taxon>
        <taxon>Glomeromycotina</taxon>
        <taxon>Glomeromycetes</taxon>
        <taxon>Archaeosporales</taxon>
        <taxon>Ambisporaceae</taxon>
        <taxon>Ambispora</taxon>
    </lineage>
</organism>
<name>A0A9N9NF46_9GLOM</name>